<keyword evidence="6 10" id="KW-0472">Membrane</keyword>
<dbReference type="Pfam" id="PF03935">
    <property type="entry name" value="SKN1_KRE6_Sbg1"/>
    <property type="match status" value="1"/>
</dbReference>
<keyword evidence="5 10" id="KW-1133">Transmembrane helix</keyword>
<keyword evidence="13" id="KW-1185">Reference proteome</keyword>
<feature type="transmembrane region" description="Helical" evidence="10">
    <location>
        <begin position="195"/>
        <end position="218"/>
    </location>
</feature>
<dbReference type="GO" id="GO:0015926">
    <property type="term" value="F:glucosidase activity"/>
    <property type="evidence" value="ECO:0007669"/>
    <property type="project" value="TreeGrafter"/>
</dbReference>
<evidence type="ECO:0000256" key="4">
    <source>
        <dbReference type="ARBA" id="ARBA00022968"/>
    </source>
</evidence>
<dbReference type="EMBL" id="SDIL01000118">
    <property type="protein sequence ID" value="RXK35873.1"/>
    <property type="molecule type" value="Genomic_DNA"/>
</dbReference>
<feature type="compositionally biased region" description="Low complexity" evidence="9">
    <location>
        <begin position="23"/>
        <end position="50"/>
    </location>
</feature>
<feature type="domain" description="GH16" evidence="11">
    <location>
        <begin position="246"/>
        <end position="602"/>
    </location>
</feature>
<name>A0A4Q1BG47_TREME</name>
<gene>
    <name evidence="12" type="ORF">M231_06879</name>
</gene>
<dbReference type="SUPFAM" id="SSF49899">
    <property type="entry name" value="Concanavalin A-like lectins/glucanases"/>
    <property type="match status" value="1"/>
</dbReference>
<feature type="region of interest" description="Disordered" evidence="9">
    <location>
        <begin position="1"/>
        <end position="64"/>
    </location>
</feature>
<dbReference type="GO" id="GO:0006078">
    <property type="term" value="P:(1-&gt;6)-beta-D-glucan biosynthetic process"/>
    <property type="evidence" value="ECO:0007669"/>
    <property type="project" value="TreeGrafter"/>
</dbReference>
<feature type="compositionally biased region" description="Gly residues" evidence="9">
    <location>
        <begin position="51"/>
        <end position="64"/>
    </location>
</feature>
<evidence type="ECO:0000256" key="2">
    <source>
        <dbReference type="ARBA" id="ARBA00010962"/>
    </source>
</evidence>
<dbReference type="PANTHER" id="PTHR31361">
    <property type="entry name" value="BETA-GLUCAN SYNTHESIS-ASSOCIATED PROTEIN KRE6-RELATED"/>
    <property type="match status" value="1"/>
</dbReference>
<keyword evidence="8" id="KW-0961">Cell wall biogenesis/degradation</keyword>
<evidence type="ECO:0000256" key="3">
    <source>
        <dbReference type="ARBA" id="ARBA00022692"/>
    </source>
</evidence>
<feature type="region of interest" description="Disordered" evidence="9">
    <location>
        <begin position="119"/>
        <end position="149"/>
    </location>
</feature>
<dbReference type="Gene3D" id="2.60.120.200">
    <property type="match status" value="2"/>
</dbReference>
<accession>A0A4Q1BG47</accession>
<evidence type="ECO:0000256" key="6">
    <source>
        <dbReference type="ARBA" id="ARBA00023136"/>
    </source>
</evidence>
<feature type="region of interest" description="Disordered" evidence="9">
    <location>
        <begin position="79"/>
        <end position="104"/>
    </location>
</feature>
<comment type="caution">
    <text evidence="12">The sequence shown here is derived from an EMBL/GenBank/DDBJ whole genome shotgun (WGS) entry which is preliminary data.</text>
</comment>
<dbReference type="InterPro" id="IPR013320">
    <property type="entry name" value="ConA-like_dom_sf"/>
</dbReference>
<evidence type="ECO:0000313" key="12">
    <source>
        <dbReference type="EMBL" id="RXK35873.1"/>
    </source>
</evidence>
<feature type="compositionally biased region" description="Low complexity" evidence="9">
    <location>
        <begin position="79"/>
        <end position="94"/>
    </location>
</feature>
<dbReference type="VEuPathDB" id="FungiDB:TREMEDRAFT_69207"/>
<evidence type="ECO:0000256" key="1">
    <source>
        <dbReference type="ARBA" id="ARBA00004606"/>
    </source>
</evidence>
<protein>
    <recommendedName>
        <fullName evidence="11">GH16 domain-containing protein</fullName>
    </recommendedName>
</protein>
<evidence type="ECO:0000313" key="13">
    <source>
        <dbReference type="Proteomes" id="UP000289152"/>
    </source>
</evidence>
<evidence type="ECO:0000256" key="8">
    <source>
        <dbReference type="ARBA" id="ARBA00023316"/>
    </source>
</evidence>
<dbReference type="GO" id="GO:0005789">
    <property type="term" value="C:endoplasmic reticulum membrane"/>
    <property type="evidence" value="ECO:0007669"/>
    <property type="project" value="TreeGrafter"/>
</dbReference>
<dbReference type="OrthoDB" id="412647at2759"/>
<feature type="compositionally biased region" description="Pro residues" evidence="9">
    <location>
        <begin position="1"/>
        <end position="22"/>
    </location>
</feature>
<dbReference type="FunCoup" id="A0A4Q1BG47">
    <property type="interactions" value="48"/>
</dbReference>
<dbReference type="AlphaFoldDB" id="A0A4Q1BG47"/>
<evidence type="ECO:0000256" key="5">
    <source>
        <dbReference type="ARBA" id="ARBA00022989"/>
    </source>
</evidence>
<comment type="subcellular location">
    <subcellularLocation>
        <location evidence="1">Membrane</location>
        <topology evidence="1">Single-pass type II membrane protein</topology>
    </subcellularLocation>
</comment>
<dbReference type="FunFam" id="2.60.120.200:FF:000135">
    <property type="entry name" value="Related to KRE6-glucan synthase subunit"/>
    <property type="match status" value="1"/>
</dbReference>
<evidence type="ECO:0000256" key="9">
    <source>
        <dbReference type="SAM" id="MobiDB-lite"/>
    </source>
</evidence>
<dbReference type="InterPro" id="IPR000757">
    <property type="entry name" value="Beta-glucanase-like"/>
</dbReference>
<keyword evidence="3 10" id="KW-0812">Transmembrane</keyword>
<dbReference type="InParanoid" id="A0A4Q1BG47"/>
<dbReference type="GO" id="GO:0005886">
    <property type="term" value="C:plasma membrane"/>
    <property type="evidence" value="ECO:0007669"/>
    <property type="project" value="TreeGrafter"/>
</dbReference>
<keyword evidence="7" id="KW-0325">Glycoprotein</keyword>
<reference evidence="12 13" key="1">
    <citation type="submission" date="2016-06" db="EMBL/GenBank/DDBJ databases">
        <title>Evolution of pathogenesis and genome organization in the Tremellales.</title>
        <authorList>
            <person name="Cuomo C."/>
            <person name="Litvintseva A."/>
            <person name="Heitman J."/>
            <person name="Chen Y."/>
            <person name="Sun S."/>
            <person name="Springer D."/>
            <person name="Dromer F."/>
            <person name="Young S."/>
            <person name="Zeng Q."/>
            <person name="Chapman S."/>
            <person name="Gujja S."/>
            <person name="Saif S."/>
            <person name="Birren B."/>
        </authorList>
    </citation>
    <scope>NUCLEOTIDE SEQUENCE [LARGE SCALE GENOMIC DNA]</scope>
    <source>
        <strain evidence="12 13">ATCC 28783</strain>
    </source>
</reference>
<organism evidence="12 13">
    <name type="scientific">Tremella mesenterica</name>
    <name type="common">Jelly fungus</name>
    <dbReference type="NCBI Taxonomy" id="5217"/>
    <lineage>
        <taxon>Eukaryota</taxon>
        <taxon>Fungi</taxon>
        <taxon>Dikarya</taxon>
        <taxon>Basidiomycota</taxon>
        <taxon>Agaricomycotina</taxon>
        <taxon>Tremellomycetes</taxon>
        <taxon>Tremellales</taxon>
        <taxon>Tremellaceae</taxon>
        <taxon>Tremella</taxon>
    </lineage>
</organism>
<keyword evidence="4" id="KW-0735">Signal-anchor</keyword>
<dbReference type="PROSITE" id="PS51762">
    <property type="entry name" value="GH16_2"/>
    <property type="match status" value="1"/>
</dbReference>
<comment type="similarity">
    <text evidence="2">Belongs to the SKN1/KRE6 family.</text>
</comment>
<evidence type="ECO:0000256" key="10">
    <source>
        <dbReference type="SAM" id="Phobius"/>
    </source>
</evidence>
<dbReference type="Proteomes" id="UP000289152">
    <property type="component" value="Unassembled WGS sequence"/>
</dbReference>
<dbReference type="InterPro" id="IPR005629">
    <property type="entry name" value="Skn1/Kre6/Sbg1"/>
</dbReference>
<proteinExistence type="inferred from homology"/>
<dbReference type="PANTHER" id="PTHR31361:SF15">
    <property type="entry name" value="GH16 DOMAIN-CONTAINING PROTEIN"/>
    <property type="match status" value="1"/>
</dbReference>
<dbReference type="GO" id="GO:0031505">
    <property type="term" value="P:fungal-type cell wall organization"/>
    <property type="evidence" value="ECO:0007669"/>
    <property type="project" value="TreeGrafter"/>
</dbReference>
<sequence>MPPPPPSFYLPISPTSPSPPSPSGRTSTIVSRSDSISSATGLLPPGAAPSGAGGGTGGNGGLGLGLGLGKFGSLGYSPLSRSTPSLSPTPGPRSFSDPIGPSQTISKLHTFSQSSLGSFEPLASPVSPSVSRRDSKMGPTANLGMRSVSAGMSTTGGLGRYIIEFEDDEDPLHTLTPAERKSLNAPFDPLSVRGWANALTLIFIGFAFLLLFAGYPIISFYRDTRASIGVGTPGYNLGGINGSGQYPYTGLPTLIDPETPMDVYKRTGSDGEEWNLVFSDEFNKDGRTFYNGDDPFFEAVDLHYWPTNDFEWYDPSAITTQDGHLVITMTQEPIHDLNFKSGMLQSWNKLCFNTNAYFEVSTSLPGSPNINGWWPGIWTMGNLGRPGYGGTTDGMWPYTYDSCDIGTLPNQTYLNGTGPEGALFSGKDSTSISFLPGQRTSACTCKGEDHPGPKESIGRGIPEIDMLEAQIDIMRGIGQVSQSFQTAPFDDYYQFNNLTPGTFTHYDPETTVWNNYLGGVYQQAISSLTDIPRDSYWGTKKEFTVFGFEYKSNKLKREDGYVTWYVDGNESWTLYGSAVGPNDRMGIGQRLVSEEPMALVSE</sequence>
<evidence type="ECO:0000259" key="11">
    <source>
        <dbReference type="PROSITE" id="PS51762"/>
    </source>
</evidence>
<evidence type="ECO:0000256" key="7">
    <source>
        <dbReference type="ARBA" id="ARBA00023180"/>
    </source>
</evidence>